<dbReference type="GO" id="GO:0016779">
    <property type="term" value="F:nucleotidyltransferase activity"/>
    <property type="evidence" value="ECO:0007669"/>
    <property type="project" value="UniProtKB-KW"/>
</dbReference>
<keyword evidence="7" id="KW-0546">Nucleotide metabolism</keyword>
<protein>
    <recommendedName>
        <fullName evidence="9">Cyclic GMP-AMP synthase</fullName>
    </recommendedName>
</protein>
<comment type="catalytic activity">
    <reaction evidence="10">
        <text>GTP + ATP = 3',3'-cGAMP + 2 diphosphate</text>
        <dbReference type="Rhea" id="RHEA:35647"/>
        <dbReference type="ChEBI" id="CHEBI:30616"/>
        <dbReference type="ChEBI" id="CHEBI:33019"/>
        <dbReference type="ChEBI" id="CHEBI:37565"/>
        <dbReference type="ChEBI" id="CHEBI:71501"/>
    </reaction>
    <physiologicalReaction direction="left-to-right" evidence="10">
        <dbReference type="Rhea" id="RHEA:35648"/>
    </physiologicalReaction>
</comment>
<evidence type="ECO:0000256" key="5">
    <source>
        <dbReference type="ARBA" id="ARBA00022840"/>
    </source>
</evidence>
<evidence type="ECO:0000256" key="8">
    <source>
        <dbReference type="ARBA" id="ARBA00023118"/>
    </source>
</evidence>
<keyword evidence="8" id="KW-0051">Antiviral defense</keyword>
<keyword evidence="1" id="KW-0808">Transferase</keyword>
<evidence type="ECO:0000256" key="3">
    <source>
        <dbReference type="ARBA" id="ARBA00022723"/>
    </source>
</evidence>
<evidence type="ECO:0000256" key="9">
    <source>
        <dbReference type="ARBA" id="ARBA00044145"/>
    </source>
</evidence>
<gene>
    <name evidence="12" type="ORF">EHSB41UT_02218</name>
</gene>
<reference evidence="12 13" key="1">
    <citation type="submission" date="2017-03" db="EMBL/GenBank/DDBJ databases">
        <authorList>
            <person name="Afonso C.L."/>
            <person name="Miller P.J."/>
            <person name="Scott M.A."/>
            <person name="Spackman E."/>
            <person name="Goraichik I."/>
            <person name="Dimitrov K.M."/>
            <person name="Suarez D.L."/>
            <person name="Swayne D.E."/>
        </authorList>
    </citation>
    <scope>NUCLEOTIDE SEQUENCE [LARGE SCALE GENOMIC DNA]</scope>
    <source>
        <strain evidence="12">SB41UT1</strain>
    </source>
</reference>
<organism evidence="12 13">
    <name type="scientific">Parendozoicomonas haliclonae</name>
    <dbReference type="NCBI Taxonomy" id="1960125"/>
    <lineage>
        <taxon>Bacteria</taxon>
        <taxon>Pseudomonadati</taxon>
        <taxon>Pseudomonadota</taxon>
        <taxon>Gammaproteobacteria</taxon>
        <taxon>Oceanospirillales</taxon>
        <taxon>Endozoicomonadaceae</taxon>
        <taxon>Parendozoicomonas</taxon>
    </lineage>
</organism>
<dbReference type="GO" id="GO:0046872">
    <property type="term" value="F:metal ion binding"/>
    <property type="evidence" value="ECO:0007669"/>
    <property type="project" value="UniProtKB-KW"/>
</dbReference>
<dbReference type="GO" id="GO:0005524">
    <property type="term" value="F:ATP binding"/>
    <property type="evidence" value="ECO:0007669"/>
    <property type="project" value="UniProtKB-KW"/>
</dbReference>
<dbReference type="AlphaFoldDB" id="A0A1X7AK90"/>
<dbReference type="CDD" id="cd05400">
    <property type="entry name" value="NT_2-5OAS_ClassI-CCAase"/>
    <property type="match status" value="1"/>
</dbReference>
<dbReference type="EMBL" id="FWPT01000004">
    <property type="protein sequence ID" value="SMA46632.1"/>
    <property type="molecule type" value="Genomic_DNA"/>
</dbReference>
<keyword evidence="5" id="KW-0067">ATP-binding</keyword>
<name>A0A1X7AK90_9GAMM</name>
<proteinExistence type="predicted"/>
<evidence type="ECO:0000259" key="11">
    <source>
        <dbReference type="Pfam" id="PF21654"/>
    </source>
</evidence>
<keyword evidence="6" id="KW-0460">Magnesium</keyword>
<dbReference type="OrthoDB" id="5569081at2"/>
<evidence type="ECO:0000256" key="1">
    <source>
        <dbReference type="ARBA" id="ARBA00022679"/>
    </source>
</evidence>
<evidence type="ECO:0000256" key="2">
    <source>
        <dbReference type="ARBA" id="ARBA00022695"/>
    </source>
</evidence>
<dbReference type="RefSeq" id="WP_087109769.1">
    <property type="nucleotide sequence ID" value="NZ_CBCSCN010000002.1"/>
</dbReference>
<keyword evidence="3" id="KW-0479">Metal-binding</keyword>
<evidence type="ECO:0000256" key="6">
    <source>
        <dbReference type="ARBA" id="ARBA00022842"/>
    </source>
</evidence>
<evidence type="ECO:0000313" key="13">
    <source>
        <dbReference type="Proteomes" id="UP000196573"/>
    </source>
</evidence>
<dbReference type="InterPro" id="IPR006116">
    <property type="entry name" value="NT_2-5OAS_ClassI-CCAase"/>
</dbReference>
<evidence type="ECO:0000256" key="10">
    <source>
        <dbReference type="ARBA" id="ARBA00048304"/>
    </source>
</evidence>
<evidence type="ECO:0000256" key="7">
    <source>
        <dbReference type="ARBA" id="ARBA00023080"/>
    </source>
</evidence>
<dbReference type="GO" id="GO:0051607">
    <property type="term" value="P:defense response to virus"/>
    <property type="evidence" value="ECO:0007669"/>
    <property type="project" value="UniProtKB-KW"/>
</dbReference>
<accession>A0A1X7AK90</accession>
<keyword evidence="4" id="KW-0547">Nucleotide-binding</keyword>
<dbReference type="GO" id="GO:0009117">
    <property type="term" value="P:nucleotide metabolic process"/>
    <property type="evidence" value="ECO:0007669"/>
    <property type="project" value="UniProtKB-KW"/>
</dbReference>
<feature type="domain" description="Cyclic GMP-AMP synthase DncV-like nucleotidyltransferase" evidence="11">
    <location>
        <begin position="51"/>
        <end position="129"/>
    </location>
</feature>
<dbReference type="InterPro" id="IPR048445">
    <property type="entry name" value="DncV-like_NTFase"/>
</dbReference>
<evidence type="ECO:0000313" key="12">
    <source>
        <dbReference type="EMBL" id="SMA46632.1"/>
    </source>
</evidence>
<sequence>MAIQKHFNQFDENIYLSRRSSGYKKAKAKDESILDEIKTAFKEAGYPVIETFLQGSFAVDTAISSLKSDYDIDRALVIDASKAPEDPVEPKQVVLKVLEDRNFKNPKIKKPCITADYQSIDLHIDYTVYKKGEDIFGNNAYHLAVGKAGSDQNNKEWSPSDPRGLIGWIRDVERYGAGPLEKGKQYKRLVRYMKRWRDFNFNEETGKKLFSIGLTVMLKEQYKPGWFSSEIKDDLVALKEAVDGILDDSYIRAPLFSENYRVFTELPKKPHRDIFQHKVSGGESEPGSDLNLGEQLKNKLTKLQAELQKAIDQSCEIKQCSILNMIFGDDFAIPEADEKKKAASLVAGAALFASAGASGTSQGA</sequence>
<dbReference type="Proteomes" id="UP000196573">
    <property type="component" value="Unassembled WGS sequence"/>
</dbReference>
<dbReference type="Pfam" id="PF21654">
    <property type="entry name" value="DncV-like_NTFase"/>
    <property type="match status" value="1"/>
</dbReference>
<keyword evidence="2" id="KW-0548">Nucleotidyltransferase</keyword>
<keyword evidence="13" id="KW-1185">Reference proteome</keyword>
<evidence type="ECO:0000256" key="4">
    <source>
        <dbReference type="ARBA" id="ARBA00022741"/>
    </source>
</evidence>